<feature type="compositionally biased region" description="Basic and acidic residues" evidence="1">
    <location>
        <begin position="106"/>
        <end position="130"/>
    </location>
</feature>
<reference evidence="2 3" key="1">
    <citation type="journal article" date="2018" name="Front. Plant Sci.">
        <title>Red Clover (Trifolium pratense) and Zigzag Clover (T. medium) - A Picture of Genomic Similarities and Differences.</title>
        <authorList>
            <person name="Dluhosova J."/>
            <person name="Istvanek J."/>
            <person name="Nedelnik J."/>
            <person name="Repkova J."/>
        </authorList>
    </citation>
    <scope>NUCLEOTIDE SEQUENCE [LARGE SCALE GENOMIC DNA]</scope>
    <source>
        <strain evidence="3">cv. 10/8</strain>
        <tissue evidence="2">Leaf</tissue>
    </source>
</reference>
<dbReference type="Proteomes" id="UP000265520">
    <property type="component" value="Unassembled WGS sequence"/>
</dbReference>
<keyword evidence="3" id="KW-1185">Reference proteome</keyword>
<sequence>DDVPVLTERQREKRPQFAQEITVDRAQPPTLITRDDIANLLTALRSINETLQQQGLRITALEESIRSKRDTTRSRSRSKTPPRRLEVHNRRPVLERLQQPSKKRDRTPPLEDRVSPSKRGKSTERPEQRRQSPQGFVLMAKQGPSSRKNRGNQGHRSPTPLRGDMPLHHSPPGSDEEDSRCPLSKEI</sequence>
<feature type="region of interest" description="Disordered" evidence="1">
    <location>
        <begin position="66"/>
        <end position="187"/>
    </location>
</feature>
<comment type="caution">
    <text evidence="2">The sequence shown here is derived from an EMBL/GenBank/DDBJ whole genome shotgun (WGS) entry which is preliminary data.</text>
</comment>
<evidence type="ECO:0000256" key="1">
    <source>
        <dbReference type="SAM" id="MobiDB-lite"/>
    </source>
</evidence>
<organism evidence="2 3">
    <name type="scientific">Trifolium medium</name>
    <dbReference type="NCBI Taxonomy" id="97028"/>
    <lineage>
        <taxon>Eukaryota</taxon>
        <taxon>Viridiplantae</taxon>
        <taxon>Streptophyta</taxon>
        <taxon>Embryophyta</taxon>
        <taxon>Tracheophyta</taxon>
        <taxon>Spermatophyta</taxon>
        <taxon>Magnoliopsida</taxon>
        <taxon>eudicotyledons</taxon>
        <taxon>Gunneridae</taxon>
        <taxon>Pentapetalae</taxon>
        <taxon>rosids</taxon>
        <taxon>fabids</taxon>
        <taxon>Fabales</taxon>
        <taxon>Fabaceae</taxon>
        <taxon>Papilionoideae</taxon>
        <taxon>50 kb inversion clade</taxon>
        <taxon>NPAAA clade</taxon>
        <taxon>Hologalegina</taxon>
        <taxon>IRL clade</taxon>
        <taxon>Trifolieae</taxon>
        <taxon>Trifolium</taxon>
    </lineage>
</organism>
<feature type="compositionally biased region" description="Basic and acidic residues" evidence="1">
    <location>
        <begin position="83"/>
        <end position="94"/>
    </location>
</feature>
<feature type="compositionally biased region" description="Polar residues" evidence="1">
    <location>
        <begin position="143"/>
        <end position="156"/>
    </location>
</feature>
<feature type="non-terminal residue" evidence="2">
    <location>
        <position position="187"/>
    </location>
</feature>
<dbReference type="EMBL" id="LXQA010142751">
    <property type="protein sequence ID" value="MCI24651.1"/>
    <property type="molecule type" value="Genomic_DNA"/>
</dbReference>
<feature type="region of interest" description="Disordered" evidence="1">
    <location>
        <begin position="1"/>
        <end position="22"/>
    </location>
</feature>
<accession>A0A392QJU3</accession>
<evidence type="ECO:0000313" key="3">
    <source>
        <dbReference type="Proteomes" id="UP000265520"/>
    </source>
</evidence>
<dbReference type="AlphaFoldDB" id="A0A392QJU3"/>
<evidence type="ECO:0000313" key="2">
    <source>
        <dbReference type="EMBL" id="MCI24651.1"/>
    </source>
</evidence>
<protein>
    <submittedName>
        <fullName evidence="2">Uncharacterized protein</fullName>
    </submittedName>
</protein>
<proteinExistence type="predicted"/>
<feature type="non-terminal residue" evidence="2">
    <location>
        <position position="1"/>
    </location>
</feature>
<name>A0A392QJU3_9FABA</name>